<accession>A0ABT8Y702</accession>
<dbReference type="SUPFAM" id="SSF53756">
    <property type="entry name" value="UDP-Glycosyltransferase/glycogen phosphorylase"/>
    <property type="match status" value="1"/>
</dbReference>
<dbReference type="Proteomes" id="UP001169764">
    <property type="component" value="Unassembled WGS sequence"/>
</dbReference>
<evidence type="ECO:0000259" key="2">
    <source>
        <dbReference type="Pfam" id="PF00534"/>
    </source>
</evidence>
<keyword evidence="4" id="KW-1185">Reference proteome</keyword>
<sequence length="275" mass="28748">MHWTYPVPLRLVGWRNVYTIHDAIPLAHPELSQIDPVRHRKLLSRIVDQADGIVTVSNAARGEIANELGIEPAQIVNCSQPVSPASDGGPPPAGLTSRNYLLALGSVEPRKNVQRLLKAYAASQVRMPLVVAGPASQLYPDLEAAIATTPGAIRLPDVAAGDLGRLISGARALVMPSLAEGFGLPVAEAMALGTPVITACRGALAETAGGGALLIEPTDISALACALQQITTDPDLCRRLSEAGLRNTSRFSPAMFAGALASFYGDLLAATSHSR</sequence>
<dbReference type="InterPro" id="IPR001296">
    <property type="entry name" value="Glyco_trans_1"/>
</dbReference>
<evidence type="ECO:0000256" key="1">
    <source>
        <dbReference type="ARBA" id="ARBA00022679"/>
    </source>
</evidence>
<dbReference type="CDD" id="cd03809">
    <property type="entry name" value="GT4_MtfB-like"/>
    <property type="match status" value="1"/>
</dbReference>
<name>A0ABT8Y702_9SPHN</name>
<dbReference type="RefSeq" id="WP_303540314.1">
    <property type="nucleotide sequence ID" value="NZ_JAUOTP010000002.1"/>
</dbReference>
<feature type="domain" description="Glycosyl transferase family 1" evidence="2">
    <location>
        <begin position="97"/>
        <end position="244"/>
    </location>
</feature>
<protein>
    <submittedName>
        <fullName evidence="3">Glycosyltransferase family 1 protein</fullName>
    </submittedName>
</protein>
<evidence type="ECO:0000313" key="4">
    <source>
        <dbReference type="Proteomes" id="UP001169764"/>
    </source>
</evidence>
<proteinExistence type="predicted"/>
<gene>
    <name evidence="3" type="ORF">Q4F19_04740</name>
</gene>
<reference evidence="3" key="1">
    <citation type="submission" date="2023-07" db="EMBL/GenBank/DDBJ databases">
        <authorList>
            <person name="Kim M."/>
        </authorList>
    </citation>
    <scope>NUCLEOTIDE SEQUENCE</scope>
    <source>
        <strain evidence="3">BIUV-7</strain>
    </source>
</reference>
<dbReference type="PANTHER" id="PTHR46401">
    <property type="entry name" value="GLYCOSYLTRANSFERASE WBBK-RELATED"/>
    <property type="match status" value="1"/>
</dbReference>
<dbReference type="EMBL" id="JAUOTP010000002">
    <property type="protein sequence ID" value="MDO6413683.1"/>
    <property type="molecule type" value="Genomic_DNA"/>
</dbReference>
<keyword evidence="1" id="KW-0808">Transferase</keyword>
<dbReference type="Gene3D" id="3.40.50.2000">
    <property type="entry name" value="Glycogen Phosphorylase B"/>
    <property type="match status" value="2"/>
</dbReference>
<organism evidence="3 4">
    <name type="scientific">Sphingomonas natans</name>
    <dbReference type="NCBI Taxonomy" id="3063330"/>
    <lineage>
        <taxon>Bacteria</taxon>
        <taxon>Pseudomonadati</taxon>
        <taxon>Pseudomonadota</taxon>
        <taxon>Alphaproteobacteria</taxon>
        <taxon>Sphingomonadales</taxon>
        <taxon>Sphingomonadaceae</taxon>
        <taxon>Sphingomonas</taxon>
    </lineage>
</organism>
<comment type="caution">
    <text evidence="3">The sequence shown here is derived from an EMBL/GenBank/DDBJ whole genome shotgun (WGS) entry which is preliminary data.</text>
</comment>
<dbReference type="PANTHER" id="PTHR46401:SF2">
    <property type="entry name" value="GLYCOSYLTRANSFERASE WBBK-RELATED"/>
    <property type="match status" value="1"/>
</dbReference>
<evidence type="ECO:0000313" key="3">
    <source>
        <dbReference type="EMBL" id="MDO6413683.1"/>
    </source>
</evidence>
<dbReference type="Pfam" id="PF00534">
    <property type="entry name" value="Glycos_transf_1"/>
    <property type="match status" value="1"/>
</dbReference>